<dbReference type="FunFam" id="3.30.160.60:FF:000446">
    <property type="entry name" value="Zinc finger protein"/>
    <property type="match status" value="1"/>
</dbReference>
<dbReference type="InterPro" id="IPR050688">
    <property type="entry name" value="Zinc_finger/UBP_domain"/>
</dbReference>
<evidence type="ECO:0000313" key="9">
    <source>
        <dbReference type="EMBL" id="JAI65111.1"/>
    </source>
</evidence>
<dbReference type="GO" id="GO:0045944">
    <property type="term" value="P:positive regulation of transcription by RNA polymerase II"/>
    <property type="evidence" value="ECO:0007669"/>
    <property type="project" value="TreeGrafter"/>
</dbReference>
<keyword evidence="2" id="KW-0479">Metal-binding</keyword>
<evidence type="ECO:0000256" key="4">
    <source>
        <dbReference type="ARBA" id="ARBA00022771"/>
    </source>
</evidence>
<dbReference type="Gene3D" id="3.30.160.60">
    <property type="entry name" value="Classic Zinc Finger"/>
    <property type="match status" value="2"/>
</dbReference>
<evidence type="ECO:0000259" key="8">
    <source>
        <dbReference type="PROSITE" id="PS50157"/>
    </source>
</evidence>
<dbReference type="SUPFAM" id="SSF57667">
    <property type="entry name" value="beta-beta-alpha zinc fingers"/>
    <property type="match status" value="2"/>
</dbReference>
<evidence type="ECO:0000256" key="2">
    <source>
        <dbReference type="ARBA" id="ARBA00022723"/>
    </source>
</evidence>
<proteinExistence type="predicted"/>
<dbReference type="InterPro" id="IPR013087">
    <property type="entry name" value="Znf_C2H2_type"/>
</dbReference>
<evidence type="ECO:0000256" key="5">
    <source>
        <dbReference type="ARBA" id="ARBA00022833"/>
    </source>
</evidence>
<dbReference type="FunFam" id="3.30.160.60:FF:000145">
    <property type="entry name" value="Zinc finger protein 574"/>
    <property type="match status" value="1"/>
</dbReference>
<accession>A0A0P4WLX3</accession>
<dbReference type="PANTHER" id="PTHR24403:SF109">
    <property type="entry name" value="ZINC FINGER PROTEIN 845-LIKE"/>
    <property type="match status" value="1"/>
</dbReference>
<dbReference type="GO" id="GO:0005634">
    <property type="term" value="C:nucleus"/>
    <property type="evidence" value="ECO:0007669"/>
    <property type="project" value="UniProtKB-SubCell"/>
</dbReference>
<keyword evidence="3" id="KW-0677">Repeat</keyword>
<feature type="domain" description="C2H2-type" evidence="8">
    <location>
        <begin position="115"/>
        <end position="143"/>
    </location>
</feature>
<feature type="domain" description="C2H2-type" evidence="8">
    <location>
        <begin position="87"/>
        <end position="114"/>
    </location>
</feature>
<sequence>MKQIPWKRSMTPLHCCHISDMFSNTGMSLQISEVVSLRPLISGAVTSTPGSSPSSAATHTCPMCRFSTTCRLLLTQHIRRHHDNWPFACPHCDYRTHRSHDLKKHLRTHTGEKPYHCSLCPYQTSDPSNLSAHFKNRHSSLRVEDHLPQ</sequence>
<keyword evidence="6" id="KW-0539">Nucleus</keyword>
<organism evidence="9">
    <name type="scientific">Scylla olivacea</name>
    <name type="common">Orange mud crab</name>
    <name type="synonym">Cancer olivacea</name>
    <dbReference type="NCBI Taxonomy" id="85551"/>
    <lineage>
        <taxon>Eukaryota</taxon>
        <taxon>Metazoa</taxon>
        <taxon>Ecdysozoa</taxon>
        <taxon>Arthropoda</taxon>
        <taxon>Crustacea</taxon>
        <taxon>Multicrustacea</taxon>
        <taxon>Malacostraca</taxon>
        <taxon>Eumalacostraca</taxon>
        <taxon>Eucarida</taxon>
        <taxon>Decapoda</taxon>
        <taxon>Pleocyemata</taxon>
        <taxon>Brachyura</taxon>
        <taxon>Eubrachyura</taxon>
        <taxon>Portunoidea</taxon>
        <taxon>Portunidae</taxon>
        <taxon>Portuninae</taxon>
        <taxon>Scylla</taxon>
    </lineage>
</organism>
<dbReference type="PANTHER" id="PTHR24403">
    <property type="entry name" value="ZINC FINGER PROTEIN"/>
    <property type="match status" value="1"/>
</dbReference>
<dbReference type="GO" id="GO:0008270">
    <property type="term" value="F:zinc ion binding"/>
    <property type="evidence" value="ECO:0007669"/>
    <property type="project" value="UniProtKB-KW"/>
</dbReference>
<name>A0A0P4WLX3_SCYOL</name>
<reference evidence="9" key="1">
    <citation type="submission" date="2015-09" db="EMBL/GenBank/DDBJ databases">
        <title>Scylla olivacea transcriptome.</title>
        <authorList>
            <person name="Ikhwanuddin M."/>
        </authorList>
    </citation>
    <scope>NUCLEOTIDE SEQUENCE</scope>
</reference>
<dbReference type="SMART" id="SM00355">
    <property type="entry name" value="ZnF_C2H2"/>
    <property type="match status" value="3"/>
</dbReference>
<protein>
    <recommendedName>
        <fullName evidence="8">C2H2-type domain-containing protein</fullName>
    </recommendedName>
</protein>
<dbReference type="EMBL" id="GDRN01062094">
    <property type="protein sequence ID" value="JAI65111.1"/>
    <property type="molecule type" value="Transcribed_RNA"/>
</dbReference>
<evidence type="ECO:0000256" key="3">
    <source>
        <dbReference type="ARBA" id="ARBA00022737"/>
    </source>
</evidence>
<dbReference type="AlphaFoldDB" id="A0A0P4WLX3"/>
<comment type="subcellular location">
    <subcellularLocation>
        <location evidence="1">Nucleus</location>
    </subcellularLocation>
</comment>
<evidence type="ECO:0000256" key="7">
    <source>
        <dbReference type="PROSITE-ProRule" id="PRU00042"/>
    </source>
</evidence>
<dbReference type="PROSITE" id="PS50157">
    <property type="entry name" value="ZINC_FINGER_C2H2_2"/>
    <property type="match status" value="2"/>
</dbReference>
<dbReference type="InterPro" id="IPR036236">
    <property type="entry name" value="Znf_C2H2_sf"/>
</dbReference>
<keyword evidence="5" id="KW-0862">Zinc</keyword>
<evidence type="ECO:0000256" key="1">
    <source>
        <dbReference type="ARBA" id="ARBA00004123"/>
    </source>
</evidence>
<keyword evidence="4 7" id="KW-0863">Zinc-finger</keyword>
<evidence type="ECO:0000256" key="6">
    <source>
        <dbReference type="ARBA" id="ARBA00023242"/>
    </source>
</evidence>